<keyword evidence="6" id="KW-1185">Reference proteome</keyword>
<comment type="caution">
    <text evidence="5">The sequence shown here is derived from an EMBL/GenBank/DDBJ whole genome shotgun (WGS) entry which is preliminary data.</text>
</comment>
<dbReference type="EMBL" id="RAVZ01000082">
    <property type="protein sequence ID" value="RKG88418.1"/>
    <property type="molecule type" value="Genomic_DNA"/>
</dbReference>
<dbReference type="CDD" id="cd05243">
    <property type="entry name" value="SDR_a5"/>
    <property type="match status" value="1"/>
</dbReference>
<dbReference type="SUPFAM" id="SSF51735">
    <property type="entry name" value="NAD(P)-binding Rossmann-fold domains"/>
    <property type="match status" value="1"/>
</dbReference>
<reference evidence="6" key="1">
    <citation type="submission" date="2018-09" db="EMBL/GenBank/DDBJ databases">
        <authorList>
            <person name="Livingstone P.G."/>
            <person name="Whitworth D.E."/>
        </authorList>
    </citation>
    <scope>NUCLEOTIDE SEQUENCE [LARGE SCALE GENOMIC DNA]</scope>
    <source>
        <strain evidence="6">CA054A</strain>
    </source>
</reference>
<evidence type="ECO:0000313" key="5">
    <source>
        <dbReference type="EMBL" id="RKG88418.1"/>
    </source>
</evidence>
<evidence type="ECO:0000259" key="4">
    <source>
        <dbReference type="Pfam" id="PF05368"/>
    </source>
</evidence>
<proteinExistence type="predicted"/>
<dbReference type="Pfam" id="PF05368">
    <property type="entry name" value="NmrA"/>
    <property type="match status" value="1"/>
</dbReference>
<feature type="region of interest" description="Disordered" evidence="3">
    <location>
        <begin position="1"/>
        <end position="22"/>
    </location>
</feature>
<dbReference type="RefSeq" id="WP_120541207.1">
    <property type="nucleotide sequence ID" value="NZ_RAVZ01000082.1"/>
</dbReference>
<evidence type="ECO:0000256" key="1">
    <source>
        <dbReference type="ARBA" id="ARBA00022531"/>
    </source>
</evidence>
<keyword evidence="2" id="KW-0604">Photosystem II</keyword>
<dbReference type="GO" id="GO:0015979">
    <property type="term" value="P:photosynthesis"/>
    <property type="evidence" value="ECO:0007669"/>
    <property type="project" value="UniProtKB-KW"/>
</dbReference>
<dbReference type="Proteomes" id="UP000268094">
    <property type="component" value="Unassembled WGS sequence"/>
</dbReference>
<dbReference type="InterPro" id="IPR036291">
    <property type="entry name" value="NAD(P)-bd_dom_sf"/>
</dbReference>
<gene>
    <name evidence="5" type="ORF">D7V88_14370</name>
</gene>
<dbReference type="InterPro" id="IPR044256">
    <property type="entry name" value="HCF244-like"/>
</dbReference>
<evidence type="ECO:0000256" key="2">
    <source>
        <dbReference type="ARBA" id="ARBA00023276"/>
    </source>
</evidence>
<dbReference type="GO" id="GO:0009523">
    <property type="term" value="C:photosystem II"/>
    <property type="evidence" value="ECO:0007669"/>
    <property type="project" value="UniProtKB-KW"/>
</dbReference>
<dbReference type="AlphaFoldDB" id="A0A3A8J0B1"/>
<dbReference type="PANTHER" id="PTHR47128">
    <property type="match status" value="1"/>
</dbReference>
<protein>
    <submittedName>
        <fullName evidence="5">SDR family oxidoreductase</fullName>
    </submittedName>
</protein>
<accession>A0A3A8J0B1</accession>
<dbReference type="InterPro" id="IPR008030">
    <property type="entry name" value="NmrA-like"/>
</dbReference>
<dbReference type="Gene3D" id="3.40.50.720">
    <property type="entry name" value="NAD(P)-binding Rossmann-like Domain"/>
    <property type="match status" value="1"/>
</dbReference>
<evidence type="ECO:0000256" key="3">
    <source>
        <dbReference type="SAM" id="MobiDB-lite"/>
    </source>
</evidence>
<organism evidence="5 6">
    <name type="scientific">Corallococcus terminator</name>
    <dbReference type="NCBI Taxonomy" id="2316733"/>
    <lineage>
        <taxon>Bacteria</taxon>
        <taxon>Pseudomonadati</taxon>
        <taxon>Myxococcota</taxon>
        <taxon>Myxococcia</taxon>
        <taxon>Myxococcales</taxon>
        <taxon>Cystobacterineae</taxon>
        <taxon>Myxococcaceae</taxon>
        <taxon>Corallococcus</taxon>
    </lineage>
</organism>
<keyword evidence="1" id="KW-0602">Photosynthesis</keyword>
<feature type="domain" description="NmrA-like" evidence="4">
    <location>
        <begin position="28"/>
        <end position="268"/>
    </location>
</feature>
<sequence length="327" mass="35790">MAATESYIEGAPPGAFAPQRGTRPMSRLTTVLGATGLLGGAICQRLTAAGRPVRALVRPTSDPARRQRLERLGVDLWPGDLKEPPSLRAVCQGAQAVISTATCMLSRQAGDSIQSVDLEGQRALIEAARSAGVEHFVFISFVPLQERFPLQEAKRVVEQELMRSGIPCHTILRSGFFTEVWLGPALGFDPENARARIYGTGLGRLNWISFEDVAKFAVGALEHPRARNTILELGGEEALSQLEMVRLLEGLDGRDWVLDRIPEQVLRSRFKEATEPRQQSFAALVLNVARGCLTDPGPALQAIPIQLTRVSDPARWARRNDDARKEG</sequence>
<dbReference type="PANTHER" id="PTHR47128:SF2">
    <property type="entry name" value="PROTEIN HIGH CHLOROPHYLL FLUORESCENCE PHENOTYPE 244, CHLOROPLASTIC"/>
    <property type="match status" value="1"/>
</dbReference>
<evidence type="ECO:0000313" key="6">
    <source>
        <dbReference type="Proteomes" id="UP000268094"/>
    </source>
</evidence>
<name>A0A3A8J0B1_9BACT</name>